<keyword evidence="2" id="KW-0732">Signal</keyword>
<evidence type="ECO:0000256" key="2">
    <source>
        <dbReference type="SAM" id="SignalP"/>
    </source>
</evidence>
<dbReference type="PROSITE" id="PS51257">
    <property type="entry name" value="PROKAR_LIPOPROTEIN"/>
    <property type="match status" value="1"/>
</dbReference>
<gene>
    <name evidence="4" type="ORF">GCM10011584_00880</name>
</gene>
<protein>
    <recommendedName>
        <fullName evidence="3">DUF6318 domain-containing protein</fullName>
    </recommendedName>
</protein>
<accession>A0ABQ2N4J9</accession>
<comment type="caution">
    <text evidence="4">The sequence shown here is derived from an EMBL/GenBank/DDBJ whole genome shotgun (WGS) entry which is preliminary data.</text>
</comment>
<keyword evidence="5" id="KW-1185">Reference proteome</keyword>
<evidence type="ECO:0000256" key="1">
    <source>
        <dbReference type="SAM" id="MobiDB-lite"/>
    </source>
</evidence>
<feature type="region of interest" description="Disordered" evidence="1">
    <location>
        <begin position="23"/>
        <end position="48"/>
    </location>
</feature>
<proteinExistence type="predicted"/>
<reference evidence="5" key="1">
    <citation type="journal article" date="2019" name="Int. J. Syst. Evol. Microbiol.">
        <title>The Global Catalogue of Microorganisms (GCM) 10K type strain sequencing project: providing services to taxonomists for standard genome sequencing and annotation.</title>
        <authorList>
            <consortium name="The Broad Institute Genomics Platform"/>
            <consortium name="The Broad Institute Genome Sequencing Center for Infectious Disease"/>
            <person name="Wu L."/>
            <person name="Ma J."/>
        </authorList>
    </citation>
    <scope>NUCLEOTIDE SEQUENCE [LARGE SCALE GENOMIC DNA]</scope>
    <source>
        <strain evidence="5">CGMCC 4.7371</strain>
    </source>
</reference>
<dbReference type="Pfam" id="PF19843">
    <property type="entry name" value="DUF6318"/>
    <property type="match status" value="1"/>
</dbReference>
<feature type="compositionally biased region" description="Low complexity" evidence="1">
    <location>
        <begin position="31"/>
        <end position="48"/>
    </location>
</feature>
<dbReference type="Proteomes" id="UP000655410">
    <property type="component" value="Unassembled WGS sequence"/>
</dbReference>
<evidence type="ECO:0000259" key="3">
    <source>
        <dbReference type="Pfam" id="PF19843"/>
    </source>
</evidence>
<feature type="domain" description="DUF6318" evidence="3">
    <location>
        <begin position="48"/>
        <end position="179"/>
    </location>
</feature>
<dbReference type="RefSeq" id="WP_188781843.1">
    <property type="nucleotide sequence ID" value="NZ_BMNI01000001.1"/>
</dbReference>
<evidence type="ECO:0000313" key="5">
    <source>
        <dbReference type="Proteomes" id="UP000655410"/>
    </source>
</evidence>
<organism evidence="4 5">
    <name type="scientific">Nocardioides phosphati</name>
    <dbReference type="NCBI Taxonomy" id="1867775"/>
    <lineage>
        <taxon>Bacteria</taxon>
        <taxon>Bacillati</taxon>
        <taxon>Actinomycetota</taxon>
        <taxon>Actinomycetes</taxon>
        <taxon>Propionibacteriales</taxon>
        <taxon>Nocardioidaceae</taxon>
        <taxon>Nocardioides</taxon>
    </lineage>
</organism>
<dbReference type="EMBL" id="BMNI01000001">
    <property type="protein sequence ID" value="GGO84107.1"/>
    <property type="molecule type" value="Genomic_DNA"/>
</dbReference>
<evidence type="ECO:0000313" key="4">
    <source>
        <dbReference type="EMBL" id="GGO84107.1"/>
    </source>
</evidence>
<sequence length="187" mass="19918">MALHRLTALALTGVLALGASGCGGDSPSPTPGTSSAAASPTPTSSGPAAPVLPKAAITKTANGAEAFTKYWFALVTYAMRSGDTKDLRRSAAPECRGCNALIGSVSRVYADGHHISGGGWLVEEIARDTRVVMPYERFAVSVQQPRSEFVDEHGKVLSRGHRERFVLAFSVLWRNGRWLAYESVLTK</sequence>
<name>A0ABQ2N4J9_9ACTN</name>
<feature type="signal peptide" evidence="2">
    <location>
        <begin position="1"/>
        <end position="21"/>
    </location>
</feature>
<dbReference type="InterPro" id="IPR046281">
    <property type="entry name" value="DUF6318"/>
</dbReference>
<feature type="chain" id="PRO_5046730411" description="DUF6318 domain-containing protein" evidence="2">
    <location>
        <begin position="22"/>
        <end position="187"/>
    </location>
</feature>